<gene>
    <name evidence="1" type="ORF">WICPIJ_007201</name>
</gene>
<evidence type="ECO:0000313" key="2">
    <source>
        <dbReference type="Proteomes" id="UP000774326"/>
    </source>
</evidence>
<organism evidence="1 2">
    <name type="scientific">Wickerhamomyces pijperi</name>
    <name type="common">Yeast</name>
    <name type="synonym">Pichia pijperi</name>
    <dbReference type="NCBI Taxonomy" id="599730"/>
    <lineage>
        <taxon>Eukaryota</taxon>
        <taxon>Fungi</taxon>
        <taxon>Dikarya</taxon>
        <taxon>Ascomycota</taxon>
        <taxon>Saccharomycotina</taxon>
        <taxon>Saccharomycetes</taxon>
        <taxon>Phaffomycetales</taxon>
        <taxon>Wickerhamomycetaceae</taxon>
        <taxon>Wickerhamomyces</taxon>
    </lineage>
</organism>
<reference evidence="1" key="2">
    <citation type="submission" date="2021-01" db="EMBL/GenBank/DDBJ databases">
        <authorList>
            <person name="Schikora-Tamarit M.A."/>
        </authorList>
    </citation>
    <scope>NUCLEOTIDE SEQUENCE</scope>
    <source>
        <strain evidence="1">CBS2887</strain>
    </source>
</reference>
<proteinExistence type="predicted"/>
<name>A0A9P8Q0L6_WICPI</name>
<dbReference type="EMBL" id="JAEUBG010004195">
    <property type="protein sequence ID" value="KAH3681836.1"/>
    <property type="molecule type" value="Genomic_DNA"/>
</dbReference>
<protein>
    <submittedName>
        <fullName evidence="1">Uncharacterized protein</fullName>
    </submittedName>
</protein>
<dbReference type="Proteomes" id="UP000774326">
    <property type="component" value="Unassembled WGS sequence"/>
</dbReference>
<keyword evidence="2" id="KW-1185">Reference proteome</keyword>
<sequence>MAFLKLPKIIRRCLHKVSRKMKYTKKHDFKQPEQHEESLFNEKGELIPKYRFNKTDWCSHESRVQAKVKIVPKQSKVHPVVKFASSTAKRISKSSQNITKGVCKLADPKTFNNTDSMYLIFIQKGKTLPVEFTHRMKSTNIRYVYLPEDLDLRDSERVQLPSEVNERIKHLVPDLQRHGDALGNVYLEFAFNIHDKSIYEDLNLYALFRHYLKGIPHSIELLRDGTVCEWEFTKSADHMMNVFENVHSIHAQHVPEDQCLRLNVMEQLFYGMDRSDGNCATFVRALPFFEGDNMSDVKVKSMTMCSKSWLREMKIVCPDWMNGVADITTAAANEQDVDSPSSKQQLNMICSEFHEVVRELAYFQMTENTALSAFGNLHSVLQSQEGNETHNQYPDPSKILTQNTSRESVKFPMLHLIEDTYETQAFSDLFKYYYEFFYCIYAKGYILEFNSKYQEFQCTPHHLVPKNKSHKAPNSSKSGTSQTKEAFETLLFQLASLHIAERPKYLEIQVFHTANQLQKLHRQPSPILAKERQLRCKRPFDNSKRDLNDWYDRNVHCKDFHDLIFKFYQHMNTINREQQKEIATSEEAFNRSDSSLLKHYRAHRIADYLKHI</sequence>
<accession>A0A9P8Q0L6</accession>
<reference evidence="1" key="1">
    <citation type="journal article" date="2021" name="Open Biol.">
        <title>Shared evolutionary footprints suggest mitochondrial oxidative damage underlies multiple complex I losses in fungi.</title>
        <authorList>
            <person name="Schikora-Tamarit M.A."/>
            <person name="Marcet-Houben M."/>
            <person name="Nosek J."/>
            <person name="Gabaldon T."/>
        </authorList>
    </citation>
    <scope>NUCLEOTIDE SEQUENCE</scope>
    <source>
        <strain evidence="1">CBS2887</strain>
    </source>
</reference>
<dbReference type="AlphaFoldDB" id="A0A9P8Q0L6"/>
<evidence type="ECO:0000313" key="1">
    <source>
        <dbReference type="EMBL" id="KAH3681836.1"/>
    </source>
</evidence>
<comment type="caution">
    <text evidence="1">The sequence shown here is derived from an EMBL/GenBank/DDBJ whole genome shotgun (WGS) entry which is preliminary data.</text>
</comment>